<evidence type="ECO:0000313" key="3">
    <source>
        <dbReference type="Proteomes" id="UP000664480"/>
    </source>
</evidence>
<dbReference type="Pfam" id="PF13715">
    <property type="entry name" value="CarbopepD_reg_2"/>
    <property type="match status" value="1"/>
</dbReference>
<organism evidence="2 3">
    <name type="scientific">Algoriphagus pacificus</name>
    <dbReference type="NCBI Taxonomy" id="2811234"/>
    <lineage>
        <taxon>Bacteria</taxon>
        <taxon>Pseudomonadati</taxon>
        <taxon>Bacteroidota</taxon>
        <taxon>Cytophagia</taxon>
        <taxon>Cytophagales</taxon>
        <taxon>Cyclobacteriaceae</taxon>
        <taxon>Algoriphagus</taxon>
    </lineage>
</organism>
<keyword evidence="3" id="KW-1185">Reference proteome</keyword>
<sequence length="134" mass="14990">MKKTTINSPKTKLREIKFGVLSILILFFTGIIFSITKLTAAPEREQSTAEKTVKGLVLSQEKKPIPGAVILIKDTDTGTITDTEGNFSLNLKYFEEESLALKISFIDYESKEVLVNTKKLPKDLGKIILEKEVK</sequence>
<reference evidence="2 3" key="1">
    <citation type="submission" date="2021-03" db="EMBL/GenBank/DDBJ databases">
        <title>novel species isolated from a fishpond in China.</title>
        <authorList>
            <person name="Lu H."/>
            <person name="Cai Z."/>
        </authorList>
    </citation>
    <scope>NUCLEOTIDE SEQUENCE [LARGE SCALE GENOMIC DNA]</scope>
    <source>
        <strain evidence="2 3">YJ13C</strain>
    </source>
</reference>
<dbReference type="Gene3D" id="2.60.40.1120">
    <property type="entry name" value="Carboxypeptidase-like, regulatory domain"/>
    <property type="match status" value="1"/>
</dbReference>
<protein>
    <submittedName>
        <fullName evidence="2">Carboxypeptidase-like regulatory domain-containing protein</fullName>
    </submittedName>
</protein>
<dbReference type="Proteomes" id="UP000664480">
    <property type="component" value="Unassembled WGS sequence"/>
</dbReference>
<evidence type="ECO:0000256" key="1">
    <source>
        <dbReference type="SAM" id="Phobius"/>
    </source>
</evidence>
<proteinExistence type="predicted"/>
<dbReference type="EMBL" id="JAFKCU010000001">
    <property type="protein sequence ID" value="MBN7815006.1"/>
    <property type="molecule type" value="Genomic_DNA"/>
</dbReference>
<name>A0ABS3CET7_9BACT</name>
<accession>A0ABS3CET7</accession>
<keyword evidence="1" id="KW-0812">Transmembrane</keyword>
<evidence type="ECO:0000313" key="2">
    <source>
        <dbReference type="EMBL" id="MBN7815006.1"/>
    </source>
</evidence>
<keyword evidence="1" id="KW-1133">Transmembrane helix</keyword>
<comment type="caution">
    <text evidence="2">The sequence shown here is derived from an EMBL/GenBank/DDBJ whole genome shotgun (WGS) entry which is preliminary data.</text>
</comment>
<dbReference type="SUPFAM" id="SSF49464">
    <property type="entry name" value="Carboxypeptidase regulatory domain-like"/>
    <property type="match status" value="1"/>
</dbReference>
<dbReference type="RefSeq" id="WP_206585643.1">
    <property type="nucleotide sequence ID" value="NZ_JAFKCU010000001.1"/>
</dbReference>
<keyword evidence="1" id="KW-0472">Membrane</keyword>
<dbReference type="InterPro" id="IPR008969">
    <property type="entry name" value="CarboxyPept-like_regulatory"/>
</dbReference>
<feature type="transmembrane region" description="Helical" evidence="1">
    <location>
        <begin position="20"/>
        <end position="40"/>
    </location>
</feature>
<gene>
    <name evidence="2" type="ORF">J0A69_06175</name>
</gene>